<feature type="signal peptide" evidence="2">
    <location>
        <begin position="1"/>
        <end position="23"/>
    </location>
</feature>
<feature type="transmembrane region" description="Helical" evidence="1">
    <location>
        <begin position="63"/>
        <end position="84"/>
    </location>
</feature>
<feature type="domain" description="Sensor histidine kinase NatK-like C-terminal" evidence="3">
    <location>
        <begin position="349"/>
        <end position="454"/>
    </location>
</feature>
<dbReference type="Proteomes" id="UP000482084">
    <property type="component" value="Unassembled WGS sequence"/>
</dbReference>
<keyword evidence="4" id="KW-0808">Transferase</keyword>
<dbReference type="EMBL" id="WBSM01000019">
    <property type="protein sequence ID" value="KAB8286636.1"/>
    <property type="molecule type" value="Genomic_DNA"/>
</dbReference>
<evidence type="ECO:0000256" key="1">
    <source>
        <dbReference type="SAM" id="Phobius"/>
    </source>
</evidence>
<dbReference type="Gene3D" id="3.30.565.10">
    <property type="entry name" value="Histidine kinase-like ATPase, C-terminal domain"/>
    <property type="match status" value="1"/>
</dbReference>
<reference evidence="4 5" key="1">
    <citation type="submission" date="2019-10" db="EMBL/GenBank/DDBJ databases">
        <title>Characterization of the phylogenetic diversity of two novel species belonging to the genus Bifidobacterium: Bifidobacterium cebidarum sp. nov. and Bifidobacterium leontopitheci sp. nov.</title>
        <authorList>
            <person name="Lugli G.A."/>
            <person name="Duranti S."/>
            <person name="Milani C."/>
            <person name="Turroni F."/>
            <person name="Ventura M."/>
        </authorList>
    </citation>
    <scope>NUCLEOTIDE SEQUENCE [LARGE SCALE GENOMIC DNA]</scope>
    <source>
        <strain evidence="4 5">DSM 100688</strain>
    </source>
</reference>
<gene>
    <name evidence="4" type="ORF">DSM100688_2236</name>
</gene>
<accession>A0A6L4WX95</accession>
<feature type="chain" id="PRO_5038796920" evidence="2">
    <location>
        <begin position="24"/>
        <end position="455"/>
    </location>
</feature>
<sequence length="455" mass="50504">MAGVAMGAVAMGATAAAAATATAATGMPALASATQFFTANGMVFELLVSTLMFTWWLDRRPGFAMRAPAGMAAILVCSMAWNLLVPADLWTATVQNVAVYLVFTLWILVCWRVNIRQAVFYFVMGGTLQHFVYRGARLSSIWLHAFWHDGAWIDTYVYALMQIPFLLLGYWWFARPLVRKPTSALAGRSVIGMLFGMLLCISVFTNLFNATAAPGGSQAFTIFSAFDLVTCVFLMTLAVEVVVNQAVRSDAEVMRELLRQQRRQLAASKETIDLINVKTHDLKKQIATLGPRISPEQASELSDLVDLYDASVRTGNESLDVLLAQKSMQCEQRGIRFDRMIDGRLLSFMTPVDIYSLFGNAIDNALEAVDRLDDDADRYVAVRVREEKGMVMIRVENPYAGELSFDDGLPRTTKDDARYHGFGTRSIRMIAERYDGTMSIVARGGVFRLTVILPR</sequence>
<dbReference type="Pfam" id="PF14501">
    <property type="entry name" value="HATPase_c_5"/>
    <property type="match status" value="1"/>
</dbReference>
<evidence type="ECO:0000256" key="2">
    <source>
        <dbReference type="SAM" id="SignalP"/>
    </source>
</evidence>
<feature type="transmembrane region" description="Helical" evidence="1">
    <location>
        <begin position="156"/>
        <end position="173"/>
    </location>
</feature>
<evidence type="ECO:0000259" key="3">
    <source>
        <dbReference type="Pfam" id="PF14501"/>
    </source>
</evidence>
<dbReference type="GO" id="GO:0016301">
    <property type="term" value="F:kinase activity"/>
    <property type="evidence" value="ECO:0007669"/>
    <property type="project" value="UniProtKB-KW"/>
</dbReference>
<feature type="transmembrane region" description="Helical" evidence="1">
    <location>
        <begin position="118"/>
        <end position="136"/>
    </location>
</feature>
<feature type="transmembrane region" description="Helical" evidence="1">
    <location>
        <begin position="90"/>
        <end position="111"/>
    </location>
</feature>
<feature type="transmembrane region" description="Helical" evidence="1">
    <location>
        <begin position="185"/>
        <end position="208"/>
    </location>
</feature>
<dbReference type="AlphaFoldDB" id="A0A6L4WX95"/>
<keyword evidence="1" id="KW-1133">Transmembrane helix</keyword>
<keyword evidence="5" id="KW-1185">Reference proteome</keyword>
<evidence type="ECO:0000313" key="5">
    <source>
        <dbReference type="Proteomes" id="UP000482084"/>
    </source>
</evidence>
<keyword evidence="1" id="KW-0812">Transmembrane</keyword>
<comment type="caution">
    <text evidence="4">The sequence shown here is derived from an EMBL/GenBank/DDBJ whole genome shotgun (WGS) entry which is preliminary data.</text>
</comment>
<feature type="transmembrane region" description="Helical" evidence="1">
    <location>
        <begin position="33"/>
        <end position="56"/>
    </location>
</feature>
<dbReference type="SUPFAM" id="SSF55874">
    <property type="entry name" value="ATPase domain of HSP90 chaperone/DNA topoisomerase II/histidine kinase"/>
    <property type="match status" value="1"/>
</dbReference>
<evidence type="ECO:0000313" key="4">
    <source>
        <dbReference type="EMBL" id="KAB8286636.1"/>
    </source>
</evidence>
<dbReference type="InterPro" id="IPR032834">
    <property type="entry name" value="NatK-like_C"/>
</dbReference>
<keyword evidence="4" id="KW-0418">Kinase</keyword>
<organism evidence="4 5">
    <name type="scientific">Bifidobacterium ramosum</name>
    <dbReference type="NCBI Taxonomy" id="1798158"/>
    <lineage>
        <taxon>Bacteria</taxon>
        <taxon>Bacillati</taxon>
        <taxon>Actinomycetota</taxon>
        <taxon>Actinomycetes</taxon>
        <taxon>Bifidobacteriales</taxon>
        <taxon>Bifidobacteriaceae</taxon>
        <taxon>Bifidobacterium</taxon>
    </lineage>
</organism>
<dbReference type="CDD" id="cd16935">
    <property type="entry name" value="HATPase_AgrC-ComD-like"/>
    <property type="match status" value="1"/>
</dbReference>
<name>A0A6L4WX95_9BIFI</name>
<protein>
    <submittedName>
        <fullName evidence="4">Histidine kinase</fullName>
    </submittedName>
</protein>
<feature type="transmembrane region" description="Helical" evidence="1">
    <location>
        <begin position="220"/>
        <end position="243"/>
    </location>
</feature>
<dbReference type="InterPro" id="IPR036890">
    <property type="entry name" value="HATPase_C_sf"/>
</dbReference>
<dbReference type="RefSeq" id="WP_239519470.1">
    <property type="nucleotide sequence ID" value="NZ_WBSM01000019.1"/>
</dbReference>
<keyword evidence="1" id="KW-0472">Membrane</keyword>
<keyword evidence="2" id="KW-0732">Signal</keyword>
<proteinExistence type="predicted"/>